<name>R7YTQ3_CONA1</name>
<dbReference type="GO" id="GO:0050031">
    <property type="term" value="F:L-pipecolate oxidase activity"/>
    <property type="evidence" value="ECO:0007669"/>
    <property type="project" value="TreeGrafter"/>
</dbReference>
<keyword evidence="3" id="KW-0285">Flavoprotein</keyword>
<evidence type="ECO:0000256" key="2">
    <source>
        <dbReference type="ARBA" id="ARBA00010989"/>
    </source>
</evidence>
<organism evidence="8 9">
    <name type="scientific">Coniosporium apollinis (strain CBS 100218)</name>
    <name type="common">Rock-inhabiting black yeast</name>
    <dbReference type="NCBI Taxonomy" id="1168221"/>
    <lineage>
        <taxon>Eukaryota</taxon>
        <taxon>Fungi</taxon>
        <taxon>Dikarya</taxon>
        <taxon>Ascomycota</taxon>
        <taxon>Pezizomycotina</taxon>
        <taxon>Dothideomycetes</taxon>
        <taxon>Dothideomycetes incertae sedis</taxon>
        <taxon>Coniosporium</taxon>
    </lineage>
</organism>
<dbReference type="AlphaFoldDB" id="R7YTQ3"/>
<dbReference type="EMBL" id="JH767573">
    <property type="protein sequence ID" value="EON65270.1"/>
    <property type="molecule type" value="Genomic_DNA"/>
</dbReference>
<evidence type="ECO:0000259" key="7">
    <source>
        <dbReference type="Pfam" id="PF01266"/>
    </source>
</evidence>
<dbReference type="Gene3D" id="3.50.50.60">
    <property type="entry name" value="FAD/NAD(P)-binding domain"/>
    <property type="match status" value="1"/>
</dbReference>
<evidence type="ECO:0000256" key="4">
    <source>
        <dbReference type="ARBA" id="ARBA00022827"/>
    </source>
</evidence>
<reference evidence="9" key="1">
    <citation type="submission" date="2012-06" db="EMBL/GenBank/DDBJ databases">
        <title>The genome sequence of Coniosporium apollinis CBS 100218.</title>
        <authorList>
            <consortium name="The Broad Institute Genome Sequencing Platform"/>
            <person name="Cuomo C."/>
            <person name="Gorbushina A."/>
            <person name="Noack S."/>
            <person name="Walker B."/>
            <person name="Young S.K."/>
            <person name="Zeng Q."/>
            <person name="Gargeya S."/>
            <person name="Fitzgerald M."/>
            <person name="Haas B."/>
            <person name="Abouelleil A."/>
            <person name="Alvarado L."/>
            <person name="Arachchi H.M."/>
            <person name="Berlin A.M."/>
            <person name="Chapman S.B."/>
            <person name="Goldberg J."/>
            <person name="Griggs A."/>
            <person name="Gujja S."/>
            <person name="Hansen M."/>
            <person name="Howarth C."/>
            <person name="Imamovic A."/>
            <person name="Larimer J."/>
            <person name="McCowan C."/>
            <person name="Montmayeur A."/>
            <person name="Murphy C."/>
            <person name="Neiman D."/>
            <person name="Pearson M."/>
            <person name="Priest M."/>
            <person name="Roberts A."/>
            <person name="Saif S."/>
            <person name="Shea T."/>
            <person name="Sisk P."/>
            <person name="Sykes S."/>
            <person name="Wortman J."/>
            <person name="Nusbaum C."/>
            <person name="Birren B."/>
        </authorList>
    </citation>
    <scope>NUCLEOTIDE SEQUENCE [LARGE SCALE GENOMIC DNA]</scope>
    <source>
        <strain evidence="9">CBS 100218</strain>
    </source>
</reference>
<dbReference type="STRING" id="1168221.R7YTQ3"/>
<dbReference type="GeneID" id="19901819"/>
<feature type="region of interest" description="Disordered" evidence="6">
    <location>
        <begin position="467"/>
        <end position="494"/>
    </location>
</feature>
<dbReference type="PANTHER" id="PTHR10961:SF46">
    <property type="entry name" value="PEROXISOMAL SARCOSINE OXIDASE"/>
    <property type="match status" value="1"/>
</dbReference>
<dbReference type="OMA" id="WRKQGDD"/>
<evidence type="ECO:0000256" key="5">
    <source>
        <dbReference type="ARBA" id="ARBA00023002"/>
    </source>
</evidence>
<comment type="cofactor">
    <cofactor evidence="1">
        <name>FAD</name>
        <dbReference type="ChEBI" id="CHEBI:57692"/>
    </cofactor>
</comment>
<dbReference type="SUPFAM" id="SSF51905">
    <property type="entry name" value="FAD/NAD(P)-binding domain"/>
    <property type="match status" value="1"/>
</dbReference>
<dbReference type="Proteomes" id="UP000016924">
    <property type="component" value="Unassembled WGS sequence"/>
</dbReference>
<sequence>MSKSPHPSSPPRPIPSSILIIGSGAFGLSTAYALARHPDFKKTAITLVDRHPFPAPDGSSIDSSRIIRADYADPAYAALAAEAQEHWRGEWGADGRYHEVGLCLTAEPGKEDYVVKSLENVRALEGLRREAASAEGGGEGRSRGEGTNIQPLRSPADIQAALHTGGTIGSSGYLNLSSGWADAEASMRYLRALVAATKRVAFLTDTVARLLFSSSPSAPTKVTGARLASGTSLTADLTILAAGAWSPTLLDLRGIAAARGQCIGYMRVSADEAARFAQAPVVLDLSSGMYVFPPSADGMVKVAWHSFGWANPVRIAHPERGGVAGASGHAAGTGEGEGEREGEEPIITVSVPRTSHQRPAQQPIPREGQQALHAFLASTHPSLAARPFARTRLCWYTDTPRGDFLITYHPRYDGLFVATGGSGHGFKFAPVIGDKIVDILLDKSEVMEEGGWGRRWGWPTERLAEGGWTLDGSRGGGKGMVLESEEGGRRAEKL</sequence>
<evidence type="ECO:0000256" key="3">
    <source>
        <dbReference type="ARBA" id="ARBA00022630"/>
    </source>
</evidence>
<comment type="similarity">
    <text evidence="2">Belongs to the MSOX/MTOX family.</text>
</comment>
<dbReference type="GO" id="GO:0050660">
    <property type="term" value="F:flavin adenine dinucleotide binding"/>
    <property type="evidence" value="ECO:0007669"/>
    <property type="project" value="InterPro"/>
</dbReference>
<dbReference type="eggNOG" id="KOG2820">
    <property type="taxonomic scope" value="Eukaryota"/>
</dbReference>
<keyword evidence="4" id="KW-0274">FAD</keyword>
<keyword evidence="5" id="KW-0560">Oxidoreductase</keyword>
<dbReference type="GO" id="GO:0004657">
    <property type="term" value="F:proline dehydrogenase activity"/>
    <property type="evidence" value="ECO:0007669"/>
    <property type="project" value="TreeGrafter"/>
</dbReference>
<evidence type="ECO:0000256" key="6">
    <source>
        <dbReference type="SAM" id="MobiDB-lite"/>
    </source>
</evidence>
<dbReference type="OrthoDB" id="2219495at2759"/>
<dbReference type="InterPro" id="IPR006076">
    <property type="entry name" value="FAD-dep_OxRdtase"/>
</dbReference>
<evidence type="ECO:0000313" key="8">
    <source>
        <dbReference type="EMBL" id="EON65270.1"/>
    </source>
</evidence>
<keyword evidence="9" id="KW-1185">Reference proteome</keyword>
<feature type="domain" description="FAD dependent oxidoreductase" evidence="7">
    <location>
        <begin position="18"/>
        <end position="438"/>
    </location>
</feature>
<feature type="region of interest" description="Disordered" evidence="6">
    <location>
        <begin position="129"/>
        <end position="151"/>
    </location>
</feature>
<dbReference type="Gene3D" id="3.30.9.10">
    <property type="entry name" value="D-Amino Acid Oxidase, subunit A, domain 2"/>
    <property type="match status" value="1"/>
</dbReference>
<proteinExistence type="inferred from homology"/>
<protein>
    <recommendedName>
        <fullName evidence="7">FAD dependent oxidoreductase domain-containing protein</fullName>
    </recommendedName>
</protein>
<dbReference type="InterPro" id="IPR036188">
    <property type="entry name" value="FAD/NAD-bd_sf"/>
</dbReference>
<dbReference type="GO" id="GO:0008115">
    <property type="term" value="F:sarcosine oxidase activity"/>
    <property type="evidence" value="ECO:0007669"/>
    <property type="project" value="TreeGrafter"/>
</dbReference>
<gene>
    <name evidence="8" type="ORF">W97_04508</name>
</gene>
<dbReference type="RefSeq" id="XP_007780587.1">
    <property type="nucleotide sequence ID" value="XM_007782397.1"/>
</dbReference>
<dbReference type="InterPro" id="IPR045170">
    <property type="entry name" value="MTOX"/>
</dbReference>
<dbReference type="PANTHER" id="PTHR10961">
    <property type="entry name" value="PEROXISOMAL SARCOSINE OXIDASE"/>
    <property type="match status" value="1"/>
</dbReference>
<accession>R7YTQ3</accession>
<evidence type="ECO:0000313" key="9">
    <source>
        <dbReference type="Proteomes" id="UP000016924"/>
    </source>
</evidence>
<dbReference type="Pfam" id="PF01266">
    <property type="entry name" value="DAO"/>
    <property type="match status" value="1"/>
</dbReference>
<evidence type="ECO:0000256" key="1">
    <source>
        <dbReference type="ARBA" id="ARBA00001974"/>
    </source>
</evidence>
<feature type="region of interest" description="Disordered" evidence="6">
    <location>
        <begin position="320"/>
        <end position="343"/>
    </location>
</feature>
<dbReference type="HOGENOM" id="CLU_007884_0_1_1"/>
<feature type="compositionally biased region" description="Basic and acidic residues" evidence="6">
    <location>
        <begin position="129"/>
        <end position="144"/>
    </location>
</feature>